<sequence length="165" mass="17201">MPHIDLPPLPGIVGLLAAHPDTAAPLNQLAETLLRGPSPLTPAQRETIAAHVSRGNDCDFCAATHGAVARELGGADPDDATLRSLLAIADKVRVSGRSVTAEDIAEARAAGADDRAIHDTVLIGAAFSMFNRYVDGLATLTPADPSHYDRHAKALATDGYLRPPS</sequence>
<evidence type="ECO:0000259" key="1">
    <source>
        <dbReference type="Pfam" id="PF02627"/>
    </source>
</evidence>
<dbReference type="EMBL" id="JACHXF010000035">
    <property type="protein sequence ID" value="MBB3101281.1"/>
    <property type="molecule type" value="Genomic_DNA"/>
</dbReference>
<dbReference type="Proteomes" id="UP000590749">
    <property type="component" value="Unassembled WGS sequence"/>
</dbReference>
<organism evidence="2 3">
    <name type="scientific">Actinoplanes campanulatus</name>
    <dbReference type="NCBI Taxonomy" id="113559"/>
    <lineage>
        <taxon>Bacteria</taxon>
        <taxon>Bacillati</taxon>
        <taxon>Actinomycetota</taxon>
        <taxon>Actinomycetes</taxon>
        <taxon>Micromonosporales</taxon>
        <taxon>Micromonosporaceae</taxon>
        <taxon>Actinoplanes</taxon>
    </lineage>
</organism>
<comment type="caution">
    <text evidence="2">The sequence shown here is derived from an EMBL/GenBank/DDBJ whole genome shotgun (WGS) entry which is preliminary data.</text>
</comment>
<dbReference type="Gene3D" id="1.20.1290.10">
    <property type="entry name" value="AhpD-like"/>
    <property type="match status" value="1"/>
</dbReference>
<dbReference type="InterPro" id="IPR003779">
    <property type="entry name" value="CMD-like"/>
</dbReference>
<dbReference type="GO" id="GO:0051920">
    <property type="term" value="F:peroxiredoxin activity"/>
    <property type="evidence" value="ECO:0007669"/>
    <property type="project" value="InterPro"/>
</dbReference>
<dbReference type="RefSeq" id="WP_183227683.1">
    <property type="nucleotide sequence ID" value="NZ_BMPW01000043.1"/>
</dbReference>
<keyword evidence="2" id="KW-0575">Peroxidase</keyword>
<accession>A0A7W5ARV9</accession>
<dbReference type="SUPFAM" id="SSF69118">
    <property type="entry name" value="AhpD-like"/>
    <property type="match status" value="1"/>
</dbReference>
<name>A0A7W5ARV9_9ACTN</name>
<proteinExistence type="predicted"/>
<keyword evidence="2" id="KW-0560">Oxidoreductase</keyword>
<feature type="domain" description="Carboxymuconolactone decarboxylase-like" evidence="1">
    <location>
        <begin position="20"/>
        <end position="74"/>
    </location>
</feature>
<dbReference type="PANTHER" id="PTHR35446">
    <property type="entry name" value="SI:CH211-175M2.5"/>
    <property type="match status" value="1"/>
</dbReference>
<evidence type="ECO:0000313" key="3">
    <source>
        <dbReference type="Proteomes" id="UP000590749"/>
    </source>
</evidence>
<dbReference type="Pfam" id="PF02627">
    <property type="entry name" value="CMD"/>
    <property type="match status" value="1"/>
</dbReference>
<dbReference type="NCBIfam" id="TIGR00778">
    <property type="entry name" value="ahpD_dom"/>
    <property type="match status" value="1"/>
</dbReference>
<dbReference type="PANTHER" id="PTHR35446:SF3">
    <property type="entry name" value="CMD DOMAIN-CONTAINING PROTEIN"/>
    <property type="match status" value="1"/>
</dbReference>
<keyword evidence="3" id="KW-1185">Reference proteome</keyword>
<dbReference type="AlphaFoldDB" id="A0A7W5ARV9"/>
<dbReference type="InterPro" id="IPR029032">
    <property type="entry name" value="AhpD-like"/>
</dbReference>
<dbReference type="InterPro" id="IPR004675">
    <property type="entry name" value="AhpD_core"/>
</dbReference>
<protein>
    <submittedName>
        <fullName evidence="2">AhpD family alkylhydroperoxidase</fullName>
    </submittedName>
</protein>
<reference evidence="2 3" key="1">
    <citation type="submission" date="2020-08" db="EMBL/GenBank/DDBJ databases">
        <title>Genomic Encyclopedia of Type Strains, Phase III (KMG-III): the genomes of soil and plant-associated and newly described type strains.</title>
        <authorList>
            <person name="Whitman W."/>
        </authorList>
    </citation>
    <scope>NUCLEOTIDE SEQUENCE [LARGE SCALE GENOMIC DNA]</scope>
    <source>
        <strain evidence="2 3">CECT 3287</strain>
    </source>
</reference>
<evidence type="ECO:0000313" key="2">
    <source>
        <dbReference type="EMBL" id="MBB3101281.1"/>
    </source>
</evidence>
<gene>
    <name evidence="2" type="ORF">FHR83_009009</name>
</gene>